<reference evidence="3" key="1">
    <citation type="submission" date="2021-02" db="EMBL/GenBank/DDBJ databases">
        <authorList>
            <person name="Dougan E. K."/>
            <person name="Rhodes N."/>
            <person name="Thang M."/>
            <person name="Chan C."/>
        </authorList>
    </citation>
    <scope>NUCLEOTIDE SEQUENCE</scope>
</reference>
<feature type="compositionally biased region" description="Pro residues" evidence="1">
    <location>
        <begin position="252"/>
        <end position="261"/>
    </location>
</feature>
<feature type="region of interest" description="Disordered" evidence="1">
    <location>
        <begin position="338"/>
        <end position="357"/>
    </location>
</feature>
<feature type="region of interest" description="Disordered" evidence="1">
    <location>
        <begin position="78"/>
        <end position="110"/>
    </location>
</feature>
<organism evidence="3 4">
    <name type="scientific">Symbiodinium natans</name>
    <dbReference type="NCBI Taxonomy" id="878477"/>
    <lineage>
        <taxon>Eukaryota</taxon>
        <taxon>Sar</taxon>
        <taxon>Alveolata</taxon>
        <taxon>Dinophyceae</taxon>
        <taxon>Suessiales</taxon>
        <taxon>Symbiodiniaceae</taxon>
        <taxon>Symbiodinium</taxon>
    </lineage>
</organism>
<evidence type="ECO:0000313" key="3">
    <source>
        <dbReference type="EMBL" id="CAE7551048.1"/>
    </source>
</evidence>
<accession>A0A812U479</accession>
<sequence length="394" mass="43134">MTSSTSSTMTTSATYTTSSHTFSTSATSTTTIIPAISNVNRAIMWVVLIVFAILILAFAIACMWIQCWHCPLARVAPRPESLREPRPPKPPVGRKGLRPPAPAFAPMTPCNRSPGPPLVVLVQFQGAPRITPRVTLVPASSPWPQAATRHECSETQPSHARLPSPEVPFLASLPQFRTKICVPDLCQDPAPLERIPTAPPTPLPAPPSITWLEPLARKSPRPWLRIQVVLHATKPPQRPASRSQPRQELVPGLPPGWPPADAPARRESEPLSNQPGPGPDALKPPRQLPRWGMPDMLCHRSREREEPIEYPASPCSGKELRHVQLSPAVPVLLRLEPASRPAEDPPPQSLQPAVAAERLSEPCEPRVQLIPVSHMVLTNLRFPADLPLPRDPQP</sequence>
<keyword evidence="2" id="KW-0472">Membrane</keyword>
<comment type="caution">
    <text evidence="3">The sequence shown here is derived from an EMBL/GenBank/DDBJ whole genome shotgun (WGS) entry which is preliminary data.</text>
</comment>
<name>A0A812U479_9DINO</name>
<protein>
    <submittedName>
        <fullName evidence="3">Uncharacterized protein</fullName>
    </submittedName>
</protein>
<evidence type="ECO:0000256" key="1">
    <source>
        <dbReference type="SAM" id="MobiDB-lite"/>
    </source>
</evidence>
<feature type="region of interest" description="Disordered" evidence="1">
    <location>
        <begin position="234"/>
        <end position="293"/>
    </location>
</feature>
<proteinExistence type="predicted"/>
<dbReference type="AlphaFoldDB" id="A0A812U479"/>
<evidence type="ECO:0000313" key="4">
    <source>
        <dbReference type="Proteomes" id="UP000604046"/>
    </source>
</evidence>
<feature type="transmembrane region" description="Helical" evidence="2">
    <location>
        <begin position="42"/>
        <end position="66"/>
    </location>
</feature>
<gene>
    <name evidence="3" type="ORF">SNAT2548_LOCUS30941</name>
</gene>
<evidence type="ECO:0000256" key="2">
    <source>
        <dbReference type="SAM" id="Phobius"/>
    </source>
</evidence>
<keyword evidence="2" id="KW-1133">Transmembrane helix</keyword>
<dbReference type="EMBL" id="CAJNDS010002634">
    <property type="protein sequence ID" value="CAE7551048.1"/>
    <property type="molecule type" value="Genomic_DNA"/>
</dbReference>
<dbReference type="Proteomes" id="UP000604046">
    <property type="component" value="Unassembled WGS sequence"/>
</dbReference>
<keyword evidence="2" id="KW-0812">Transmembrane</keyword>
<dbReference type="OrthoDB" id="428321at2759"/>
<keyword evidence="4" id="KW-1185">Reference proteome</keyword>